<gene>
    <name evidence="2" type="ORF">FB459_1178</name>
</gene>
<feature type="region of interest" description="Disordered" evidence="1">
    <location>
        <begin position="553"/>
        <end position="612"/>
    </location>
</feature>
<dbReference type="OrthoDB" id="9813301at2"/>
<dbReference type="Pfam" id="PF04294">
    <property type="entry name" value="VanW"/>
    <property type="match status" value="1"/>
</dbReference>
<dbReference type="AlphaFoldDB" id="A0A542EEJ4"/>
<name>A0A542EEJ4_9MICO</name>
<dbReference type="InterPro" id="IPR052913">
    <property type="entry name" value="Glycopeptide_resist_protein"/>
</dbReference>
<keyword evidence="3" id="KW-1185">Reference proteome</keyword>
<evidence type="ECO:0000256" key="1">
    <source>
        <dbReference type="SAM" id="MobiDB-lite"/>
    </source>
</evidence>
<dbReference type="PANTHER" id="PTHR35788">
    <property type="entry name" value="EXPORTED PROTEIN-RELATED"/>
    <property type="match status" value="1"/>
</dbReference>
<dbReference type="InterPro" id="IPR007391">
    <property type="entry name" value="Vancomycin_resist_VanW"/>
</dbReference>
<evidence type="ECO:0000313" key="2">
    <source>
        <dbReference type="EMBL" id="TQJ13745.1"/>
    </source>
</evidence>
<feature type="compositionally biased region" description="Low complexity" evidence="1">
    <location>
        <begin position="567"/>
        <end position="612"/>
    </location>
</feature>
<comment type="caution">
    <text evidence="2">The sequence shown here is derived from an EMBL/GenBank/DDBJ whole genome shotgun (WGS) entry which is preliminary data.</text>
</comment>
<proteinExistence type="predicted"/>
<evidence type="ECO:0000313" key="3">
    <source>
        <dbReference type="Proteomes" id="UP000320806"/>
    </source>
</evidence>
<protein>
    <submittedName>
        <fullName evidence="2">Vancomycin resistance protein YoaR</fullName>
    </submittedName>
</protein>
<accession>A0A542EEJ4</accession>
<reference evidence="2 3" key="1">
    <citation type="submission" date="2019-06" db="EMBL/GenBank/DDBJ databases">
        <title>Sequencing the genomes of 1000 actinobacteria strains.</title>
        <authorList>
            <person name="Klenk H.-P."/>
        </authorList>
    </citation>
    <scope>NUCLEOTIDE SEQUENCE [LARGE SCALE GENOMIC DNA]</scope>
    <source>
        <strain evidence="2 3">DSM 19828</strain>
    </source>
</reference>
<organism evidence="2 3">
    <name type="scientific">Yimella lutea</name>
    <dbReference type="NCBI Taxonomy" id="587872"/>
    <lineage>
        <taxon>Bacteria</taxon>
        <taxon>Bacillati</taxon>
        <taxon>Actinomycetota</taxon>
        <taxon>Actinomycetes</taxon>
        <taxon>Micrococcales</taxon>
        <taxon>Dermacoccaceae</taxon>
        <taxon>Yimella</taxon>
    </lineage>
</organism>
<dbReference type="PANTHER" id="PTHR35788:SF1">
    <property type="entry name" value="EXPORTED PROTEIN"/>
    <property type="match status" value="1"/>
</dbReference>
<dbReference type="EMBL" id="VFMO01000001">
    <property type="protein sequence ID" value="TQJ13745.1"/>
    <property type="molecule type" value="Genomic_DNA"/>
</dbReference>
<sequence>MGENAVSDKPSRRGRWIAATAGGTAVVLGLGYVGTAAAVTDKIPDGTTIAGVDVGGMTKAKAEDAVSTRTRSMMNRPITVSAEGKKFTLDAARSGLWLDPGRAADGLTGFSLNPSVVGKHLFGARENRSLTAKADTQKLAAAITAAAGTFKGSAVNGSVKFNSGKVDVVRSKDGTGIRADAVAQQIAKGWPAKTGYTATIGHVEPPLTNAEIDAFVKDFAGPAMSGPVTVKVGAKTSKITPVALSAVLSAKVQDGTLKPVIDEAKLREVLDTLSGELTTPAENAHYGPGGSIVGAKNGSEVDPSGAGPLLIKALTDPTRTLTLKSKPVKAAMVAADLKNLGTEKISEFVSRYPGGAQNESRTKNIQVALAKINGMVIAPGEQFSLLQSLTPITKANGYVEAGVLVDGIHEKGTGGGISQVSTTMYNAAFFAGVRLDEHTPHAYWIPRYPMGRESTLWVPTIDLRWTNDTGRPIRIEAGTQDSAAVIRLYGTKTFNVSTNTGPQFAFTEPKTRYITKKGCEVQAPAQGFKVTVTRVVTDLSGKVVKNEANTTNYIPSDKVVCGPDPNAPSTSTAPRASATGAAASSPPTTPTAPVSASVSPSSTAPAATSTKK</sequence>
<dbReference type="Proteomes" id="UP000320806">
    <property type="component" value="Unassembled WGS sequence"/>
</dbReference>